<name>A0ABR1FGK6_AURAN</name>
<gene>
    <name evidence="1" type="ORF">SO694_00189030</name>
</gene>
<organism evidence="1 2">
    <name type="scientific">Aureococcus anophagefferens</name>
    <name type="common">Harmful bloom alga</name>
    <dbReference type="NCBI Taxonomy" id="44056"/>
    <lineage>
        <taxon>Eukaryota</taxon>
        <taxon>Sar</taxon>
        <taxon>Stramenopiles</taxon>
        <taxon>Ochrophyta</taxon>
        <taxon>Pelagophyceae</taxon>
        <taxon>Pelagomonadales</taxon>
        <taxon>Pelagomonadaceae</taxon>
        <taxon>Aureococcus</taxon>
    </lineage>
</organism>
<proteinExistence type="predicted"/>
<dbReference type="Proteomes" id="UP001363151">
    <property type="component" value="Unassembled WGS sequence"/>
</dbReference>
<comment type="caution">
    <text evidence="1">The sequence shown here is derived from an EMBL/GenBank/DDBJ whole genome shotgun (WGS) entry which is preliminary data.</text>
</comment>
<sequence length="463" mass="52496">MFKLCGDTDDVDDDDLSTFAKEYNPRVTLSDEQARKAELAALFEGAAGGEFAPTFEGGGVYFASSAEDPGAARAHWTNYNIAASLRPNYMDVDEYWAAELLLKRVRIFLAKRRAAKALVAGDLAIICAIMEREIDKIQRAWRRHRGRAAFKARAVAAEAAAKKWRAFEDFRAALTSKEGEAVLLWDHEKKRTARAALRVDKSRHFLTTTVGRRTRKHRLKDVYRVTQGYASEFLRDLITQLAPEKHLSLWLRDARGRRSSIDVAFDHGASVDVADDGKSRCDRFYRNFSRLLDELESEDAFFFDARGAYGRVGRSVFDRWEQHLPLKVVYEHVARRRRERPRAAWWSETVALSYGDFFAGRFDADGATRSKERFVLQRCVFDGDRAAARPMPTSELISYFSAQTRDLYGHVGVRGWRNAESGDFEFDGDNEARLVAFALARRQGAAAAAGSRAPRRPSRRGRA</sequence>
<protein>
    <submittedName>
        <fullName evidence="1">Uncharacterized protein</fullName>
    </submittedName>
</protein>
<dbReference type="PROSITE" id="PS50096">
    <property type="entry name" value="IQ"/>
    <property type="match status" value="1"/>
</dbReference>
<keyword evidence="2" id="KW-1185">Reference proteome</keyword>
<accession>A0ABR1FGK6</accession>
<dbReference type="EMBL" id="JBBJCI010000434">
    <property type="protein sequence ID" value="KAK7230413.1"/>
    <property type="molecule type" value="Genomic_DNA"/>
</dbReference>
<evidence type="ECO:0000313" key="2">
    <source>
        <dbReference type="Proteomes" id="UP001363151"/>
    </source>
</evidence>
<reference evidence="1 2" key="1">
    <citation type="submission" date="2024-03" db="EMBL/GenBank/DDBJ databases">
        <title>Aureococcus anophagefferens CCMP1851 and Kratosvirus quantuckense: Draft genome of a second virus-susceptible host strain in the model system.</title>
        <authorList>
            <person name="Chase E."/>
            <person name="Truchon A.R."/>
            <person name="Schepens W."/>
            <person name="Wilhelm S.W."/>
        </authorList>
    </citation>
    <scope>NUCLEOTIDE SEQUENCE [LARGE SCALE GENOMIC DNA]</scope>
    <source>
        <strain evidence="1 2">CCMP1851</strain>
    </source>
</reference>
<evidence type="ECO:0000313" key="1">
    <source>
        <dbReference type="EMBL" id="KAK7230413.1"/>
    </source>
</evidence>